<keyword evidence="11" id="KW-1071">Ligand-gated ion channel</keyword>
<gene>
    <name evidence="16" type="ORF">RDWZM_004807</name>
</gene>
<evidence type="ECO:0000256" key="1">
    <source>
        <dbReference type="ARBA" id="ARBA00004651"/>
    </source>
</evidence>
<dbReference type="Gene3D" id="3.40.190.10">
    <property type="entry name" value="Periplasmic binding protein-like II"/>
    <property type="match status" value="5"/>
</dbReference>
<keyword evidence="9" id="KW-0675">Receptor</keyword>
<keyword evidence="12" id="KW-0407">Ion channel</keyword>
<dbReference type="Pfam" id="PF10613">
    <property type="entry name" value="Lig_chan-Glu_bd"/>
    <property type="match status" value="3"/>
</dbReference>
<evidence type="ECO:0000313" key="16">
    <source>
        <dbReference type="EMBL" id="KAJ6218995.1"/>
    </source>
</evidence>
<feature type="transmembrane region" description="Helical" evidence="13">
    <location>
        <begin position="457"/>
        <end position="477"/>
    </location>
</feature>
<protein>
    <submittedName>
        <fullName evidence="16">Uncharacterized protein</fullName>
    </submittedName>
</protein>
<comment type="similarity">
    <text evidence="2">Belongs to the glutamate-gated ion channel (TC 1.A.10.1) family.</text>
</comment>
<keyword evidence="4" id="KW-1003">Cell membrane</keyword>
<accession>A0A9Q0RLZ9</accession>
<feature type="transmembrane region" description="Helical" evidence="13">
    <location>
        <begin position="1943"/>
        <end position="1965"/>
    </location>
</feature>
<dbReference type="PANTHER" id="PTHR42643:SF24">
    <property type="entry name" value="IONOTROPIC RECEPTOR 60A"/>
    <property type="match status" value="1"/>
</dbReference>
<dbReference type="GO" id="GO:0050906">
    <property type="term" value="P:detection of stimulus involved in sensory perception"/>
    <property type="evidence" value="ECO:0007669"/>
    <property type="project" value="UniProtKB-ARBA"/>
</dbReference>
<feature type="transmembrane region" description="Helical" evidence="13">
    <location>
        <begin position="2334"/>
        <end position="2351"/>
    </location>
</feature>
<evidence type="ECO:0000256" key="3">
    <source>
        <dbReference type="ARBA" id="ARBA00022448"/>
    </source>
</evidence>
<keyword evidence="5 13" id="KW-0812">Transmembrane</keyword>
<keyword evidence="17" id="KW-1185">Reference proteome</keyword>
<evidence type="ECO:0000259" key="14">
    <source>
        <dbReference type="Pfam" id="PF00060"/>
    </source>
</evidence>
<evidence type="ECO:0000256" key="5">
    <source>
        <dbReference type="ARBA" id="ARBA00022692"/>
    </source>
</evidence>
<feature type="transmembrane region" description="Helical" evidence="13">
    <location>
        <begin position="726"/>
        <end position="750"/>
    </location>
</feature>
<evidence type="ECO:0000256" key="13">
    <source>
        <dbReference type="SAM" id="Phobius"/>
    </source>
</evidence>
<feature type="transmembrane region" description="Helical" evidence="13">
    <location>
        <begin position="2309"/>
        <end position="2328"/>
    </location>
</feature>
<name>A0A9Q0RLZ9_BLOTA</name>
<feature type="transmembrane region" description="Helical" evidence="13">
    <location>
        <begin position="3088"/>
        <end position="3109"/>
    </location>
</feature>
<sequence>MIPNSMKHFERLTTSYKKCNLNQEILKISVFNQQPFCQILKIKTLNSTQTIFGPNFNLESNLIKLLAKRFNFRYKLSDGELFGIKYKEGKWTGNIGVVYSRDADLVVCAVSRIFERLKYVDFTHFTYTDLVTFMSVNPRLKSRKWMVINPFQPFVWMIILFAFIFVLMVLFALNKFSEFPFISLSLFRIIINQASTKFSNQKIPFRIVLSMWMLSTLIITNSYGRVFFSMLTVPEYNYAIDTIDDMINYISTPQVTVETSPTYYNQFFAAGPENLVYHRLGKVLKKYQNVIIRTEALTTFDFKVDSLAKYLPNLLWIQTRLLLKTVTKQLGLDIFHVGKDNINQDVMGIALAKRSSLLMPFNLALQQMFEMGIMKKQSKITDDELWGIEYKEGKWTGNIGVVYSRDTDLAICAVSRILERLKYVDFTHFTYTDLVTFMSVNPRLKSRKWMVINPFQPFVWMMILFAFFFILMVLFALNKFSEFPFISLSLFRIIINQASTNYPNQKIPFRIVLSMWMLSTLIITNSYGGVFFSMLTVPEYNYAINTIDDMINYISTPKVTVDTSPTYYNQFFAAGPENVVYHRLGVVLKKYKNVILRTKAPKTYDSKVDSLAKYLPNLLWIQTRLMLKTVNKQLGLDIFHMGKDNINQDVMGIALAKRSSLLMPFNLALQQMFEMGIMKKQSKITFDSVPKYSPKIVEKYQKAIVKYRIDSKKQQIQIRILYLNDLYSIFMVYVFGIILASTVFFTEIFITMSQSYFEITTDKKQLRKLININKEKLLYKKILILINATKIKFKNDEKFLWFISLVDALDNNCWNCLPPIITIDQNFTKKRLIQLSNRFISSTNKTFTSIIHHHSSSTTVHIRPTLDGCYRNSSTFIPNTLKHFERLQISYKKCNFNQAELRITSRGQQPFCQIVQYNNSYRQFGSSFGLESILIKFLAKRFNFRYKLIDPIFWGIAYENGKWNGNIGQVYSREADLAVCSISRLLERFNYVDFTHFTYIDMLTFLSINPRLQSRKWMVIKPFHPLVWWLIILAFIFILFTLFAINKFTKFSNIFVSLFQIIINQVSIKQPNRNIPFRIVLSFWLLATLILTNSYSGVFFSMLTVPNFNDAIDTIDDMIYYISSTDVNVEITTNYLKEFNEAGPENIVYHTIGKIVNKYQNLIPLHSNNIITVEDKVPLLAKYLPNFLWIQTRLFFKTFIEQLDLDIFHVGKENLNQDVMSIALPKRSPLLLPFNSAIQQMFEMGIMKKQIQITFDAIPKFSPNIIEVYRKSMIKYEINSNTQQSRIRSLNLDDLYSIFMIYSGRTSFDSYIQTNICNHGSSEWKILLVTQIQIDIENFTTIHTSNASQIANYYHCFDYLFQEIRLPELDQLIITYLDENRFQYKKLLVVFDFTNYRNDEIDQKMFENIFKILDEIYFKCLNCRRFISLFNWETSSTDNDEPKSLIEKSFEKSRNNFQITIINYNRFVIHVRPNINGCLTLSGLFEPKTQIDFNQLEMENGCNLNNTILRVTLNHLKPYCSLRSISTSFGEQNVEFLPQESIESEFLKILEQTYRFRSKILYGNQIWGPINEPKNGLFNNGTVGHVFYGTSHLSMCSLSLTHYRMKVLSFTNELFYQRLIFVTRRPKQKSRNWIIATPFSGRVWIAIILAFLLILLSIYLHFITFGNCNHNHLDFIWRIMISITLKQGNRRLRSPFSSSIRLLFALWLLVSLLIADLYSGKFCSQLSIPEYEKSIDRIDDLQRILTKNQHMILNFPFLDGFIRTASPNDSIYYTLKNITGKQLIFDTMEDSLKRLKDFQNFIYIVPRTQRHMVLREYSSEQLHFSRDNINFYYNAIALSKKSPLLRPFNLIIRRVRECGLQTKFNDDAFKSEPFTKRFKRQDLRRFRSKRDREAQFMILSFNELYSIFTLLTIGYLIIDKIKEKLPRTETMKVNNEEQLSNEIVYKLLFFIIIGSMQLNLISTLIQPFIGDITYKTYLKEILCNYTRNEYSFKSKEYFILVQDFQLTDDDPIVQNTQQTIMDPNYYYCFQEHLLQIHSNRLHHLLSPQDGDMKLFKDLYLTFDFTSIRIEKNEHKSKFMQTMLILENLYHKCNQCKPFVLLFRYRWPFEEWIQELLPLTRRYFRSILIYNVSYDNETVIHIRPILYGCQLYPGMFVAKNQADFDVLKMNYKSCNLNGNELQVLTHNNTPFCKVIENEDKTYKLFEDDNNLEAEMLHLLELNLNFRSNITLSNFIWGFFNSTTKRYEGDFLHIQNGTFDIGLCAMTQNYLRSQIIDFTYYTYLDSATFLTFRPELEDNHLIILRPFNQTLWLFIIITFITLSLVMYLVTKMYVNLKLNYLKIISIMYMIVLGQQTNLKLYQHYGIIKFLFGIWLLATLILMNLFASKFYSIMTVPKFQQPIETIDQMLSAVEVEHQYLLSTRLFVTVLLQANRQNEIYYRLGKHVNKSLVFEKYLTIQRTIEIFEEKKGNVLLINLGIYLRTLAHLYRERLFSVGKETLSFNIIGMGLPKKSPLLEVINEKIAAFHEYGFVLRQGRIVSENTSAFRLESKRYPFLSSKAIFFEQTSGKELIHSLQIIECRSVFIQYVFGIVLTIFAFVIELIVSRYVPKQNLKKDVCLGSCVRPKAPIKGRCQFHHYRHFQYHRNHRKTSNKRINRIEINKLVQVDVQMTTANSEVLSVHSSPIYDGIEPFYGDLSLESYILQELCRYNSNRNELLLNTILIKNIFEEKKGHHKTVTFLKDRKFTFCFQAVFDQFQFKTLKSEVLFKTIQEYNQYWVNYNYKKLQIIFDITELSDLNVEHGRLKLLIERLDQIYFDCNNCLPFILVASFTYNEARLRALIEPSLRRLREDYQFILYTKRNVIHIHPILDGCRLQSGLFIPKTKFDYDRIRTSYKKCNLNQKILNISVVNITPFCNVETSTLGQNRFRPKYSLESDFLSVLEERYNFRSNLHLNQEWGDLKFDSNIIQSNYQPDGVIGQIYNRTSHMGMCCLAPTTDRLRIVDFTHSIFDEKISILTPHPNRLSNDWIFVIALSPSIWLSIGISLIIICFVANYIQKEKSNYLILFSITLKQSVRYLNIPYPKNENSIRLIFGTWLLVNVILVNIYCGQFYSKMTVPEYEESIDSIVDVIKTLKKKETHTFLTFPFVYELIRTSSPENDFDYYQIRKIFEASNGKIPIHLPKTMEEAANLIIKPNSKETKFIYLNTILFFQVWFDFHIGRHNVNRFARSFAIPKKSPLLLPFNYAIRQFHEMGFTVRHINLAFTNSNAQIREKT</sequence>
<dbReference type="InterPro" id="IPR052192">
    <property type="entry name" value="Insect_Ionotropic_Sensory_Rcpt"/>
</dbReference>
<feature type="transmembrane region" description="Helical" evidence="13">
    <location>
        <begin position="1643"/>
        <end position="1663"/>
    </location>
</feature>
<evidence type="ECO:0000256" key="11">
    <source>
        <dbReference type="ARBA" id="ARBA00023286"/>
    </source>
</evidence>
<reference evidence="16" key="1">
    <citation type="submission" date="2022-12" db="EMBL/GenBank/DDBJ databases">
        <title>Genome assemblies of Blomia tropicalis.</title>
        <authorList>
            <person name="Cui Y."/>
        </authorList>
    </citation>
    <scope>NUCLEOTIDE SEQUENCE</scope>
    <source>
        <tissue evidence="16">Adult mites</tissue>
    </source>
</reference>
<feature type="transmembrane region" description="Helical" evidence="13">
    <location>
        <begin position="1026"/>
        <end position="1045"/>
    </location>
</feature>
<feature type="domain" description="Ionotropic glutamate receptor L-glutamate and glycine-binding" evidence="15">
    <location>
        <begin position="900"/>
        <end position="996"/>
    </location>
</feature>
<keyword evidence="7" id="KW-0406">Ion transport</keyword>
<dbReference type="PANTHER" id="PTHR42643">
    <property type="entry name" value="IONOTROPIC RECEPTOR 20A-RELATED"/>
    <property type="match status" value="1"/>
</dbReference>
<feature type="transmembrane region" description="Helical" evidence="13">
    <location>
        <begin position="1080"/>
        <end position="1103"/>
    </location>
</feature>
<keyword evidence="3" id="KW-0813">Transport</keyword>
<feature type="transmembrane region" description="Helical" evidence="13">
    <location>
        <begin position="1894"/>
        <end position="1918"/>
    </location>
</feature>
<evidence type="ECO:0000256" key="12">
    <source>
        <dbReference type="ARBA" id="ARBA00023303"/>
    </source>
</evidence>
<dbReference type="GO" id="GO:0015276">
    <property type="term" value="F:ligand-gated monoatomic ion channel activity"/>
    <property type="evidence" value="ECO:0007669"/>
    <property type="project" value="InterPro"/>
</dbReference>
<evidence type="ECO:0000256" key="10">
    <source>
        <dbReference type="ARBA" id="ARBA00023180"/>
    </source>
</evidence>
<dbReference type="Pfam" id="PF00060">
    <property type="entry name" value="Lig_chan"/>
    <property type="match status" value="2"/>
</dbReference>
<evidence type="ECO:0000259" key="15">
    <source>
        <dbReference type="Pfam" id="PF10613"/>
    </source>
</evidence>
<feature type="transmembrane region" description="Helical" evidence="13">
    <location>
        <begin position="203"/>
        <end position="220"/>
    </location>
</feature>
<feature type="domain" description="Ionotropic glutamate receptor L-glutamate and glycine-binding" evidence="15">
    <location>
        <begin position="26"/>
        <end position="134"/>
    </location>
</feature>
<feature type="domain" description="Ionotropic glutamate receptor C-terminal" evidence="14">
    <location>
        <begin position="1044"/>
        <end position="1302"/>
    </location>
</feature>
<dbReference type="EMBL" id="JAPWDV010000002">
    <property type="protein sequence ID" value="KAJ6218995.1"/>
    <property type="molecule type" value="Genomic_DNA"/>
</dbReference>
<evidence type="ECO:0000256" key="8">
    <source>
        <dbReference type="ARBA" id="ARBA00023136"/>
    </source>
</evidence>
<dbReference type="GO" id="GO:0005886">
    <property type="term" value="C:plasma membrane"/>
    <property type="evidence" value="ECO:0007669"/>
    <property type="project" value="UniProtKB-SubCell"/>
</dbReference>
<feature type="transmembrane region" description="Helical" evidence="13">
    <location>
        <begin position="3025"/>
        <end position="3053"/>
    </location>
</feature>
<evidence type="ECO:0000256" key="6">
    <source>
        <dbReference type="ARBA" id="ARBA00022989"/>
    </source>
</evidence>
<keyword evidence="10" id="KW-0325">Glycoprotein</keyword>
<evidence type="ECO:0000313" key="17">
    <source>
        <dbReference type="Proteomes" id="UP001142055"/>
    </source>
</evidence>
<comment type="subcellular location">
    <subcellularLocation>
        <location evidence="1">Cell membrane</location>
        <topology evidence="1">Multi-pass membrane protein</topology>
    </subcellularLocation>
</comment>
<comment type="caution">
    <text evidence="16">The sequence shown here is derived from an EMBL/GenBank/DDBJ whole genome shotgun (WGS) entry which is preliminary data.</text>
</comment>
<dbReference type="InterPro" id="IPR001320">
    <property type="entry name" value="Iontro_rcpt_C"/>
</dbReference>
<evidence type="ECO:0000256" key="7">
    <source>
        <dbReference type="ARBA" id="ARBA00023065"/>
    </source>
</evidence>
<organism evidence="16 17">
    <name type="scientific">Blomia tropicalis</name>
    <name type="common">Mite</name>
    <dbReference type="NCBI Taxonomy" id="40697"/>
    <lineage>
        <taxon>Eukaryota</taxon>
        <taxon>Metazoa</taxon>
        <taxon>Ecdysozoa</taxon>
        <taxon>Arthropoda</taxon>
        <taxon>Chelicerata</taxon>
        <taxon>Arachnida</taxon>
        <taxon>Acari</taxon>
        <taxon>Acariformes</taxon>
        <taxon>Sarcoptiformes</taxon>
        <taxon>Astigmata</taxon>
        <taxon>Glycyphagoidea</taxon>
        <taxon>Echimyopodidae</taxon>
        <taxon>Blomia</taxon>
    </lineage>
</organism>
<feature type="transmembrane region" description="Helical" evidence="13">
    <location>
        <begin position="2582"/>
        <end position="2602"/>
    </location>
</feature>
<feature type="domain" description="Ionotropic glutamate receptor C-terminal" evidence="14">
    <location>
        <begin position="459"/>
        <end position="736"/>
    </location>
</feature>
<dbReference type="Gene3D" id="1.10.287.70">
    <property type="match status" value="6"/>
</dbReference>
<dbReference type="SUPFAM" id="SSF53850">
    <property type="entry name" value="Periplasmic binding protein-like II"/>
    <property type="match status" value="6"/>
</dbReference>
<proteinExistence type="inferred from homology"/>
<evidence type="ECO:0000256" key="9">
    <source>
        <dbReference type="ARBA" id="ARBA00023170"/>
    </source>
</evidence>
<evidence type="ECO:0000256" key="4">
    <source>
        <dbReference type="ARBA" id="ARBA00022475"/>
    </source>
</evidence>
<evidence type="ECO:0000256" key="2">
    <source>
        <dbReference type="ARBA" id="ARBA00008685"/>
    </source>
</evidence>
<keyword evidence="6 13" id="KW-1133">Transmembrane helix</keyword>
<feature type="transmembrane region" description="Helical" evidence="13">
    <location>
        <begin position="153"/>
        <end position="173"/>
    </location>
</feature>
<feature type="transmembrane region" description="Helical" evidence="13">
    <location>
        <begin position="2363"/>
        <end position="2384"/>
    </location>
</feature>
<feature type="transmembrane region" description="Helical" evidence="13">
    <location>
        <begin position="1700"/>
        <end position="1718"/>
    </location>
</feature>
<keyword evidence="8 13" id="KW-0472">Membrane</keyword>
<feature type="domain" description="Ionotropic glutamate receptor L-glutamate and glycine-binding" evidence="15">
    <location>
        <begin position="2902"/>
        <end position="3018"/>
    </location>
</feature>
<dbReference type="Proteomes" id="UP001142055">
    <property type="component" value="Chromosome 2"/>
</dbReference>
<feature type="transmembrane region" description="Helical" evidence="13">
    <location>
        <begin position="511"/>
        <end position="535"/>
    </location>
</feature>
<dbReference type="InterPro" id="IPR019594">
    <property type="entry name" value="Glu/Gly-bd"/>
</dbReference>